<proteinExistence type="predicted"/>
<feature type="domain" description="Siphovirus-type tail component C-terminal" evidence="2">
    <location>
        <begin position="417"/>
        <end position="477"/>
    </location>
</feature>
<dbReference type="HOGENOM" id="CLU_044174_0_0_9"/>
<dbReference type="STRING" id="644966.Tmar_0049"/>
<name>E6SKI7_THEM7</name>
<reference evidence="3 4" key="1">
    <citation type="journal article" date="2010" name="Stand. Genomic Sci.">
        <title>Complete genome sequence of Thermaerobacter marianensis type strain (7p75a).</title>
        <authorList>
            <person name="Han C."/>
            <person name="Gu W."/>
            <person name="Zhang X."/>
            <person name="Lapidus A."/>
            <person name="Nolan M."/>
            <person name="Copeland A."/>
            <person name="Lucas S."/>
            <person name="Del Rio T.G."/>
            <person name="Tice H."/>
            <person name="Cheng J.F."/>
            <person name="Tapia R."/>
            <person name="Goodwin L."/>
            <person name="Pitluck S."/>
            <person name="Pagani I."/>
            <person name="Ivanova N."/>
            <person name="Mavromatis K."/>
            <person name="Mikhailova N."/>
            <person name="Pati A."/>
            <person name="Chen A."/>
            <person name="Palaniappan K."/>
            <person name="Land M."/>
            <person name="Hauser L."/>
            <person name="Chang Y.J."/>
            <person name="Jeffries C.D."/>
            <person name="Schneider S."/>
            <person name="Rohde M."/>
            <person name="Goker M."/>
            <person name="Pukall R."/>
            <person name="Woyke T."/>
            <person name="Bristow J."/>
            <person name="Eisen J.A."/>
            <person name="Markowitz V."/>
            <person name="Hugenholtz P."/>
            <person name="Kyrpides N.C."/>
            <person name="Klenk H.P."/>
            <person name="Detter J.C."/>
        </authorList>
    </citation>
    <scope>NUCLEOTIDE SEQUENCE [LARGE SCALE GENOMIC DNA]</scope>
    <source>
        <strain evidence="4">ATCC 700841 / DSM 12885 / JCM 10246 / 7p75a</strain>
    </source>
</reference>
<dbReference type="InterPro" id="IPR006520">
    <property type="entry name" value="Dit_BPSPP_N"/>
</dbReference>
<gene>
    <name evidence="3" type="ordered locus">Tmar_0049</name>
</gene>
<dbReference type="eggNOG" id="COG4722">
    <property type="taxonomic scope" value="Bacteria"/>
</dbReference>
<keyword evidence="4" id="KW-1185">Reference proteome</keyword>
<evidence type="ECO:0000313" key="4">
    <source>
        <dbReference type="Proteomes" id="UP000008915"/>
    </source>
</evidence>
<evidence type="ECO:0000313" key="3">
    <source>
        <dbReference type="EMBL" id="ADU50174.1"/>
    </source>
</evidence>
<dbReference type="InterPro" id="IPR008841">
    <property type="entry name" value="Siphovirus-type_tail_N"/>
</dbReference>
<dbReference type="KEGG" id="tmr:Tmar_0049"/>
<dbReference type="OrthoDB" id="3078561at2"/>
<dbReference type="InterPro" id="IPR054738">
    <property type="entry name" value="Siphovirus-type_tail_C"/>
</dbReference>
<dbReference type="Pfam" id="PF22768">
    <property type="entry name" value="SPP1_Dit"/>
    <property type="match status" value="1"/>
</dbReference>
<protein>
    <submittedName>
        <fullName evidence="3">Phage tail component</fullName>
    </submittedName>
</protein>
<feature type="domain" description="Siphovirus-type tail component RIFT-related" evidence="1">
    <location>
        <begin position="15"/>
        <end position="125"/>
    </location>
</feature>
<dbReference type="Gene3D" id="2.60.120.860">
    <property type="match status" value="1"/>
</dbReference>
<accession>E6SKI7</accession>
<dbReference type="EMBL" id="CP002344">
    <property type="protein sequence ID" value="ADU50174.1"/>
    <property type="molecule type" value="Genomic_DNA"/>
</dbReference>
<evidence type="ECO:0000259" key="2">
    <source>
        <dbReference type="Pfam" id="PF22768"/>
    </source>
</evidence>
<dbReference type="NCBIfam" id="TIGR01633">
    <property type="entry name" value="phi3626_gp14_N"/>
    <property type="match status" value="1"/>
</dbReference>
<dbReference type="Pfam" id="PF05709">
    <property type="entry name" value="Sipho_tail"/>
    <property type="match status" value="1"/>
</dbReference>
<reference evidence="4" key="2">
    <citation type="journal article" date="2010" name="Stand. Genomic Sci.">
        <title>Complete genome sequence of Thermaerobacter marianensis type strain (7p75aT).</title>
        <authorList>
            <person name="Han C."/>
            <person name="Gu W."/>
            <person name="Zhang X."/>
            <person name="Lapidus A."/>
            <person name="Nolan M."/>
            <person name="Copeland A."/>
            <person name="Lucas S."/>
            <person name="Glavina Del Rio T."/>
            <person name="Tice H."/>
            <person name="Cheng J."/>
            <person name="Tapia R."/>
            <person name="Goodwin L."/>
            <person name="Pitluck S."/>
            <person name="Pagani I."/>
            <person name="Ivanova N."/>
            <person name="Mavromatis K."/>
            <person name="Mikhailova N."/>
            <person name="Pati A."/>
            <person name="Chen A."/>
            <person name="Palaniappan K."/>
            <person name="Land M."/>
            <person name="Hauser L."/>
            <person name="Chang Y."/>
            <person name="Jeffries C."/>
            <person name="Schneider S."/>
            <person name="Rohde M."/>
            <person name="Goker M."/>
            <person name="Pukall R."/>
            <person name="Woyke T."/>
            <person name="Bristow J."/>
            <person name="Eisen J."/>
            <person name="Markowitz V."/>
            <person name="Hugenholtz P."/>
            <person name="Kyrpides N."/>
            <person name="Klenk H."/>
            <person name="Detter J."/>
        </authorList>
    </citation>
    <scope>NUCLEOTIDE SEQUENCE [LARGE SCALE GENOMIC DNA]</scope>
    <source>
        <strain evidence="4">ATCC 700841 / DSM 12885 / JCM 10246 / 7p75a</strain>
    </source>
</reference>
<organism evidence="3 4">
    <name type="scientific">Thermaerobacter marianensis (strain ATCC 700841 / DSM 12885 / JCM 10246 / 7p75a)</name>
    <dbReference type="NCBI Taxonomy" id="644966"/>
    <lineage>
        <taxon>Bacteria</taxon>
        <taxon>Bacillati</taxon>
        <taxon>Bacillota</taxon>
        <taxon>Clostridia</taxon>
        <taxon>Eubacteriales</taxon>
        <taxon>Clostridiales Family XVII. Incertae Sedis</taxon>
        <taxon>Thermaerobacter</taxon>
    </lineage>
</organism>
<dbReference type="Proteomes" id="UP000008915">
    <property type="component" value="Chromosome"/>
</dbReference>
<evidence type="ECO:0000259" key="1">
    <source>
        <dbReference type="Pfam" id="PF05709"/>
    </source>
</evidence>
<dbReference type="AlphaFoldDB" id="E6SKI7"/>
<sequence length="478" mass="52915">MAWGFRYDGIHSANKGVHSVTDVRRSILPPVTARTLDTPGRPGVYYQGFDYGAREIQVDIILAESTLESLRSRVRNLAAWLRPDDTPRPLVFDDEPELTWYAVLSGDTNLEEIVTVGRGTLTFLCPEPYAIGPERVLTIADGATVTAQGTADTYPIIRATVQRDITFLSIGTVDRYVLLGTPSEVEQASVPPYERIMSDELTTTEGWVDGLDADGGLVAGTMTSNGNEFVVADYGIGSGWHGPALQKGLPELVQDFRVTMWVQAINGKAEVGRVEAYLLDQTGAIIGKIGLADKYAGRDEMWGIARAGNLANGTYIINEYGDRRGVWNDFYGVLRIGRVGNTWEAYIAKYDPVKRVYHTRRLRRWTDTKGRWTAPLARVQLHAGAYGENPPMSVRILSVTVERVNKLQLSDVPIIAGPGDEIEIDCERFAVRLNGEHALELLDPSSQFFVLRPGEPVTFDVSPPGAATVELRYRERWL</sequence>
<dbReference type="Gene3D" id="2.40.30.200">
    <property type="match status" value="1"/>
</dbReference>